<proteinExistence type="predicted"/>
<feature type="non-terminal residue" evidence="1">
    <location>
        <position position="228"/>
    </location>
</feature>
<evidence type="ECO:0000313" key="1">
    <source>
        <dbReference type="EMBL" id="CAI2188676.1"/>
    </source>
</evidence>
<dbReference type="AlphaFoldDB" id="A0A9W4WVF2"/>
<name>A0A9W4WVF2_9GLOM</name>
<comment type="caution">
    <text evidence="1">The sequence shown here is derived from an EMBL/GenBank/DDBJ whole genome shotgun (WGS) entry which is preliminary data.</text>
</comment>
<evidence type="ECO:0000313" key="2">
    <source>
        <dbReference type="Proteomes" id="UP001153678"/>
    </source>
</evidence>
<protein>
    <submittedName>
        <fullName evidence="1">1512_t:CDS:1</fullName>
    </submittedName>
</protein>
<dbReference type="Proteomes" id="UP001153678">
    <property type="component" value="Unassembled WGS sequence"/>
</dbReference>
<accession>A0A9W4WVF2</accession>
<gene>
    <name evidence="1" type="ORF">FWILDA_LOCUS13699</name>
</gene>
<dbReference type="EMBL" id="CAMKVN010005338">
    <property type="protein sequence ID" value="CAI2188676.1"/>
    <property type="molecule type" value="Genomic_DNA"/>
</dbReference>
<reference evidence="1" key="1">
    <citation type="submission" date="2022-08" db="EMBL/GenBank/DDBJ databases">
        <authorList>
            <person name="Kallberg Y."/>
            <person name="Tangrot J."/>
            <person name="Rosling A."/>
        </authorList>
    </citation>
    <scope>NUCLEOTIDE SEQUENCE</scope>
    <source>
        <strain evidence="1">Wild A</strain>
    </source>
</reference>
<organism evidence="1 2">
    <name type="scientific">Funneliformis geosporum</name>
    <dbReference type="NCBI Taxonomy" id="1117311"/>
    <lineage>
        <taxon>Eukaryota</taxon>
        <taxon>Fungi</taxon>
        <taxon>Fungi incertae sedis</taxon>
        <taxon>Mucoromycota</taxon>
        <taxon>Glomeromycotina</taxon>
        <taxon>Glomeromycetes</taxon>
        <taxon>Glomerales</taxon>
        <taxon>Glomeraceae</taxon>
        <taxon>Funneliformis</taxon>
    </lineage>
</organism>
<sequence length="228" mass="26250">MRNCANCHKDLSLTKLTNYEAKKDLLICVQCYFKQKEKYSGYSVNHFPLLKRNGEVDGSSEAIVVCNDNNFLNSNSPDLSPAYFGFLPMEPYGNMIMAMGQIFDDGRRRWNGYWIYFYPHEFAPPESKPLSLLHIHFVGQVGEARVYLPGCQIEIKLREIEQERLKPTFSAEKQEAKIINCRVSRGKLITQLNDGREISILVDLLTKKRILGENVKPDQLKNPELKSE</sequence>
<keyword evidence="2" id="KW-1185">Reference proteome</keyword>